<dbReference type="Gene3D" id="3.40.720.10">
    <property type="entry name" value="Alkaline Phosphatase, subunit A"/>
    <property type="match status" value="1"/>
</dbReference>
<dbReference type="Proteomes" id="UP001549076">
    <property type="component" value="Unassembled WGS sequence"/>
</dbReference>
<accession>A0ABV2N4J3</accession>
<name>A0ABV2N4J3_9HYPH</name>
<protein>
    <submittedName>
        <fullName evidence="2">Multisubunit Na+/H+ antiporter MnhC subunit</fullName>
    </submittedName>
</protein>
<keyword evidence="3" id="KW-1185">Reference proteome</keyword>
<keyword evidence="1" id="KW-1133">Transmembrane helix</keyword>
<comment type="caution">
    <text evidence="2">The sequence shown here is derived from an EMBL/GenBank/DDBJ whole genome shotgun (WGS) entry which is preliminary data.</text>
</comment>
<dbReference type="InterPro" id="IPR017850">
    <property type="entry name" value="Alkaline_phosphatase_core_sf"/>
</dbReference>
<keyword evidence="1" id="KW-0472">Membrane</keyword>
<organism evidence="2 3">
    <name type="scientific">Aquamicrobium terrae</name>
    <dbReference type="NCBI Taxonomy" id="1324945"/>
    <lineage>
        <taxon>Bacteria</taxon>
        <taxon>Pseudomonadati</taxon>
        <taxon>Pseudomonadota</taxon>
        <taxon>Alphaproteobacteria</taxon>
        <taxon>Hyphomicrobiales</taxon>
        <taxon>Phyllobacteriaceae</taxon>
        <taxon>Aquamicrobium</taxon>
    </lineage>
</organism>
<dbReference type="EMBL" id="JBEPML010000012">
    <property type="protein sequence ID" value="MET3793148.1"/>
    <property type="molecule type" value="Genomic_DNA"/>
</dbReference>
<dbReference type="SUPFAM" id="SSF53649">
    <property type="entry name" value="Alkaline phosphatase-like"/>
    <property type="match status" value="1"/>
</dbReference>
<feature type="transmembrane region" description="Helical" evidence="1">
    <location>
        <begin position="66"/>
        <end position="89"/>
    </location>
</feature>
<gene>
    <name evidence="2" type="ORF">ABID37_003372</name>
</gene>
<feature type="transmembrane region" description="Helical" evidence="1">
    <location>
        <begin position="117"/>
        <end position="139"/>
    </location>
</feature>
<feature type="transmembrane region" description="Helical" evidence="1">
    <location>
        <begin position="151"/>
        <end position="171"/>
    </location>
</feature>
<evidence type="ECO:0000313" key="2">
    <source>
        <dbReference type="EMBL" id="MET3793148.1"/>
    </source>
</evidence>
<sequence>MRTAQRSSLAAIAALALLYLALVAPNHPDAATWAALRHIPLELPLVMTLLLAVGAWPAARWPARAIVTLLIVIALLLKAADLALFGALARPFNLAYDLPLLHAAWMLLAGSSGPVPAALYLTAAVLVLALLSFVIWHATGVLLRHASERPHTVSILTAAIAVATTAAWWAGAASPFSTRLIAGHASAAMRAMQDVAALEAEAAQDPVLASVPSPLSGLAGTDIVLVFVESYGRSTLDSPLYAGTTNAALRDVERELGALGYAMRSAWLTSPTMGGQSWLAHGTLLSGLWIDGQGRYDALMRSQRKSLNRVAAEAGWRNVGVMPAIVMPWPEAAWFGYDTVLAAKDLGYRGKPFNWVTMPDQYTLSAFERLELGPGRNRPVFAEIALISSHAPWTPIPSLVPWEAVGYGTVFDAQAASGDTPEQVWADPDRVRDQFRRSIDYALRAVGSFAARHGETKPLFVILGDHQPAVFVSGSDTNRDVPIHLFGPPEAVARFDAWGWTHGLVPAHDTPVWRMDAFRARFIEAVSRMEPQPQSGVVRS</sequence>
<keyword evidence="1" id="KW-0812">Transmembrane</keyword>
<feature type="transmembrane region" description="Helical" evidence="1">
    <location>
        <begin position="39"/>
        <end position="59"/>
    </location>
</feature>
<evidence type="ECO:0000256" key="1">
    <source>
        <dbReference type="SAM" id="Phobius"/>
    </source>
</evidence>
<proteinExistence type="predicted"/>
<evidence type="ECO:0000313" key="3">
    <source>
        <dbReference type="Proteomes" id="UP001549076"/>
    </source>
</evidence>
<reference evidence="2 3" key="1">
    <citation type="submission" date="2024-06" db="EMBL/GenBank/DDBJ databases">
        <title>Genomic Encyclopedia of Type Strains, Phase IV (KMG-IV): sequencing the most valuable type-strain genomes for metagenomic binning, comparative biology and taxonomic classification.</title>
        <authorList>
            <person name="Goeker M."/>
        </authorList>
    </citation>
    <scope>NUCLEOTIDE SEQUENCE [LARGE SCALE GENOMIC DNA]</scope>
    <source>
        <strain evidence="2 3">DSM 27865</strain>
    </source>
</reference>
<dbReference type="RefSeq" id="WP_354196816.1">
    <property type="nucleotide sequence ID" value="NZ_JBEPML010000012.1"/>
</dbReference>